<proteinExistence type="predicted"/>
<evidence type="ECO:0000313" key="2">
    <source>
        <dbReference type="Proteomes" id="UP000481861"/>
    </source>
</evidence>
<keyword evidence="2" id="KW-1185">Reference proteome</keyword>
<dbReference type="Proteomes" id="UP000481861">
    <property type="component" value="Unassembled WGS sequence"/>
</dbReference>
<organism evidence="1 2">
    <name type="scientific">Massariosphaeria phaeospora</name>
    <dbReference type="NCBI Taxonomy" id="100035"/>
    <lineage>
        <taxon>Eukaryota</taxon>
        <taxon>Fungi</taxon>
        <taxon>Dikarya</taxon>
        <taxon>Ascomycota</taxon>
        <taxon>Pezizomycotina</taxon>
        <taxon>Dothideomycetes</taxon>
        <taxon>Pleosporomycetidae</taxon>
        <taxon>Pleosporales</taxon>
        <taxon>Pleosporales incertae sedis</taxon>
        <taxon>Massariosphaeria</taxon>
    </lineage>
</organism>
<gene>
    <name evidence="1" type="ORF">BDV95DRAFT_645396</name>
</gene>
<name>A0A7C8MFD7_9PLEO</name>
<reference evidence="1 2" key="1">
    <citation type="submission" date="2020-01" db="EMBL/GenBank/DDBJ databases">
        <authorList>
            <consortium name="DOE Joint Genome Institute"/>
            <person name="Haridas S."/>
            <person name="Albert R."/>
            <person name="Binder M."/>
            <person name="Bloem J."/>
            <person name="Labutti K."/>
            <person name="Salamov A."/>
            <person name="Andreopoulos B."/>
            <person name="Baker S.E."/>
            <person name="Barry K."/>
            <person name="Bills G."/>
            <person name="Bluhm B.H."/>
            <person name="Cannon C."/>
            <person name="Castanera R."/>
            <person name="Culley D.E."/>
            <person name="Daum C."/>
            <person name="Ezra D."/>
            <person name="Gonzalez J.B."/>
            <person name="Henrissat B."/>
            <person name="Kuo A."/>
            <person name="Liang C."/>
            <person name="Lipzen A."/>
            <person name="Lutzoni F."/>
            <person name="Magnuson J."/>
            <person name="Mondo S."/>
            <person name="Nolan M."/>
            <person name="Ohm R."/>
            <person name="Pangilinan J."/>
            <person name="Park H.-J.H."/>
            <person name="Ramirez L."/>
            <person name="Alfaro M."/>
            <person name="Sun H."/>
            <person name="Tritt A."/>
            <person name="Yoshinaga Y."/>
            <person name="Zwiers L.-H.L."/>
            <person name="Turgeon B.G."/>
            <person name="Goodwin S.B."/>
            <person name="Spatafora J.W."/>
            <person name="Crous P.W."/>
            <person name="Grigoriev I.V."/>
        </authorList>
    </citation>
    <scope>NUCLEOTIDE SEQUENCE [LARGE SCALE GENOMIC DNA]</scope>
    <source>
        <strain evidence="1 2">CBS 611.86</strain>
    </source>
</reference>
<sequence>FSRARRRWRTGGYVSRRVRGRAVQQGSQEPKAGLQLEGAGTAGGWRLQSWRGAESVMDGVQSAVVLGGERTRWARHTGTQAFHLASGDENDWLAAGSDRGGLRWQHVSRGVQGARQLVDSERQSTGSPLRTRRGLWADEANKADTACTARTRGQHVLLYLYNGQSTSAHTEQHEQQGRRQARLKQCVVAGIRQLPSNIQASVLHVLGRRWHGGRVLFHLANLPSPQRRDESILYCVSRSTRAGEHYGCATLGIPPCVGVVGSACHSLSKVACCDGTAAARVVPTFMAISPVSADCGNPSGGVKLSETGLKRLFVTAMRHPRLRIAA</sequence>
<accession>A0A7C8MFD7</accession>
<evidence type="ECO:0000313" key="1">
    <source>
        <dbReference type="EMBL" id="KAF2868064.1"/>
    </source>
</evidence>
<feature type="non-terminal residue" evidence="1">
    <location>
        <position position="1"/>
    </location>
</feature>
<dbReference type="EMBL" id="JAADJZ010000020">
    <property type="protein sequence ID" value="KAF2868064.1"/>
    <property type="molecule type" value="Genomic_DNA"/>
</dbReference>
<protein>
    <submittedName>
        <fullName evidence="1">Uncharacterized protein</fullName>
    </submittedName>
</protein>
<dbReference type="AlphaFoldDB" id="A0A7C8MFD7"/>
<comment type="caution">
    <text evidence="1">The sequence shown here is derived from an EMBL/GenBank/DDBJ whole genome shotgun (WGS) entry which is preliminary data.</text>
</comment>